<keyword evidence="2" id="KW-1185">Reference proteome</keyword>
<proteinExistence type="predicted"/>
<sequence length="306" mass="35955">MLETLLSLWLIFGANNQSDSILSESTQPVELQSQNKAENKDGVRWDKERRNCRSLGNNRYKCEIDVTGTGMGLVNQAYEPKGIQNISHTNRLRDGIGSFGNELDDIHNYSWFYKPSFHPDYRDHEFSLGARQKLDGQWYTFKDIYRVILDGQERNPDSFIYFLVGYTYDFEDDDQYHQKYDRAIEVLVFTKQNLRPIKPGFSAMTLHNPIRISRAVPFLNDHSHGFALWPKKLRLMHSGAFSRFVHQPFFLLALESLLIATEAQNNDNMEIVDMSFEPEIKEYIHNGRMHYRYIDKHILSVEFIKR</sequence>
<evidence type="ECO:0000313" key="1">
    <source>
        <dbReference type="EMBL" id="OJJ27611.1"/>
    </source>
</evidence>
<dbReference type="AlphaFoldDB" id="A0A1L9QY48"/>
<dbReference type="Proteomes" id="UP000183940">
    <property type="component" value="Unassembled WGS sequence"/>
</dbReference>
<gene>
    <name evidence="1" type="ORF">BI308_01205</name>
</gene>
<dbReference type="EMBL" id="MLAW01000001">
    <property type="protein sequence ID" value="OJJ27611.1"/>
    <property type="molecule type" value="Genomic_DNA"/>
</dbReference>
<accession>A0A1L9QY48</accession>
<evidence type="ECO:0000313" key="2">
    <source>
        <dbReference type="Proteomes" id="UP000183940"/>
    </source>
</evidence>
<reference evidence="1" key="1">
    <citation type="submission" date="2016-10" db="EMBL/GenBank/DDBJ databases">
        <title>CRISPR-Cas defence system in Roseofilum reptotaenium: evidence of a bacteriophage-cyanobacterium arms race in the coral black band disease.</title>
        <authorList>
            <person name="Buerger P."/>
            <person name="Wood-Charlson E.M."/>
            <person name="Weynberg K.D."/>
            <person name="Willis B."/>
            <person name="Van Oppen M.J."/>
        </authorList>
    </citation>
    <scope>NUCLEOTIDE SEQUENCE [LARGE SCALE GENOMIC DNA]</scope>
    <source>
        <strain evidence="1">AO1-A</strain>
    </source>
</reference>
<name>A0A1L9QY48_9CYAN</name>
<organism evidence="1 2">
    <name type="scientific">Roseofilum reptotaenium AO1-A</name>
    <dbReference type="NCBI Taxonomy" id="1925591"/>
    <lineage>
        <taxon>Bacteria</taxon>
        <taxon>Bacillati</taxon>
        <taxon>Cyanobacteriota</taxon>
        <taxon>Cyanophyceae</taxon>
        <taxon>Desertifilales</taxon>
        <taxon>Desertifilaceae</taxon>
        <taxon>Roseofilum</taxon>
    </lineage>
</organism>
<protein>
    <submittedName>
        <fullName evidence="1">Uncharacterized protein</fullName>
    </submittedName>
</protein>
<comment type="caution">
    <text evidence="1">The sequence shown here is derived from an EMBL/GenBank/DDBJ whole genome shotgun (WGS) entry which is preliminary data.</text>
</comment>